<dbReference type="InterPro" id="IPR018247">
    <property type="entry name" value="EF_Hand_1_Ca_BS"/>
</dbReference>
<proteinExistence type="predicted"/>
<evidence type="ECO:0000256" key="1">
    <source>
        <dbReference type="SAM" id="SignalP"/>
    </source>
</evidence>
<reference evidence="3 4" key="1">
    <citation type="journal article" date="2016" name="Nat. Commun.">
        <title>Thousands of microbial genomes shed light on interconnected biogeochemical processes in an aquifer system.</title>
        <authorList>
            <person name="Anantharaman K."/>
            <person name="Brown C.T."/>
            <person name="Hug L.A."/>
            <person name="Sharon I."/>
            <person name="Castelle C.J."/>
            <person name="Probst A.J."/>
            <person name="Thomas B.C."/>
            <person name="Singh A."/>
            <person name="Wilkins M.J."/>
            <person name="Karaoz U."/>
            <person name="Brodie E.L."/>
            <person name="Williams K.H."/>
            <person name="Hubbard S.S."/>
            <person name="Banfield J.F."/>
        </authorList>
    </citation>
    <scope>NUCLEOTIDE SEQUENCE [LARGE SCALE GENOMIC DNA]</scope>
</reference>
<evidence type="ECO:0000313" key="3">
    <source>
        <dbReference type="EMBL" id="OGD10387.1"/>
    </source>
</evidence>
<dbReference type="InterPro" id="IPR017853">
    <property type="entry name" value="GH"/>
</dbReference>
<keyword evidence="1" id="KW-0732">Signal</keyword>
<organism evidence="3 4">
    <name type="scientific">Candidatus Amesbacteria bacterium RIFOXYB1_FULL_44_23</name>
    <dbReference type="NCBI Taxonomy" id="1797263"/>
    <lineage>
        <taxon>Bacteria</taxon>
        <taxon>Candidatus Amesiibacteriota</taxon>
    </lineage>
</organism>
<dbReference type="Gene3D" id="2.60.40.10">
    <property type="entry name" value="Immunoglobulins"/>
    <property type="match status" value="1"/>
</dbReference>
<dbReference type="PROSITE" id="PS00018">
    <property type="entry name" value="EF_HAND_1"/>
    <property type="match status" value="1"/>
</dbReference>
<dbReference type="EMBL" id="MEXR01000007">
    <property type="protein sequence ID" value="OGD10387.1"/>
    <property type="molecule type" value="Genomic_DNA"/>
</dbReference>
<dbReference type="InterPro" id="IPR032260">
    <property type="entry name" value="DUF5060"/>
</dbReference>
<name>A0A1F4ZY26_9BACT</name>
<dbReference type="GO" id="GO:0000272">
    <property type="term" value="P:polysaccharide catabolic process"/>
    <property type="evidence" value="ECO:0007669"/>
    <property type="project" value="InterPro"/>
</dbReference>
<dbReference type="Gene3D" id="3.20.20.80">
    <property type="entry name" value="Glycosidases"/>
    <property type="match status" value="1"/>
</dbReference>
<gene>
    <name evidence="3" type="ORF">A2397_03885</name>
</gene>
<sequence length="862" mass="96748">MAKVKSFFLTLILLFLAATNSISAAPSVSNITDNRSTFGASDSVPLYQKLEINFDLSNSTATNFQWPFDASSPTGVTPATGISIDAEFSNDNWQTILSQPAFFSYDYDYAVKNNLDWLYPKNHGTWKIRFSPNKIGNWQYRIKATDSSGSMVSGPVSFSVITSNNPGFVKVSPADSRYFEFDNGQYFPGLGYNLNFNRVSWVNPITENTQNFSVMSQNGIQLPRIWLSQWAIYGTKWNPWHYVNGPGTYIYLSSAQKYADHDVSLYLSATQNPCISSSHWLSPQISLKQNTNYKVRVRTKISNLAGPTTAGEWGLVAKITRTAQNSWLDNCQLPGQGERVGSIYHKTTANSDWEILDLGSFNSQTNNFLTSFNLVLENTTSGIAYVDHVWIEEDLGNNNFGPNVVVKPGMNHHQYFDERLAAGFDKLLDLATQYQIYLRPVVLEKEDDILWATEIATGDVNFSFNCQSDKQTCWNNFYGDNRNVTKVRWLQQAWWRYLQARWGYSPYIHSFELLNEGDPNSSQHAILADEFAKYMHQFGNKHLISTSNWTSFPASFWNQAPNVDFVDVHRYIAKNDPGVSASFFDTALATYNISMQLGAKQPGGLNKPIIRGETGFTDSGTEPGTQDFLVDTQALWLHNYIWAGINPGGLIESYWYSDYDSYGHLYSRSFDHRNLFGNYYRFIKDVPLNNGRYVDAAATSSNPQIRAWGQKDLTANQGHLWISNANHTWKNVADGVSITSQTSNISLSGFSPNRTLTIEWWNTSTGQISNTTTQSTDAAGVLTLAVNNLSADLAVKIKNLNSQPTVSPGDANNDGLIDGLDYVIWINHYGDAATLGPAQGDFNNDHVVDGVDYIIWLNNYRS</sequence>
<protein>
    <recommendedName>
        <fullName evidence="2">DUF5060 domain-containing protein</fullName>
    </recommendedName>
</protein>
<feature type="domain" description="DUF5060" evidence="2">
    <location>
        <begin position="64"/>
        <end position="144"/>
    </location>
</feature>
<dbReference type="Pfam" id="PF16586">
    <property type="entry name" value="DUF5060"/>
    <property type="match status" value="1"/>
</dbReference>
<comment type="caution">
    <text evidence="3">The sequence shown here is derived from an EMBL/GenBank/DDBJ whole genome shotgun (WGS) entry which is preliminary data.</text>
</comment>
<dbReference type="STRING" id="1797263.A2397_03885"/>
<dbReference type="InterPro" id="IPR013783">
    <property type="entry name" value="Ig-like_fold"/>
</dbReference>
<dbReference type="AlphaFoldDB" id="A0A1F4ZY26"/>
<feature type="signal peptide" evidence="1">
    <location>
        <begin position="1"/>
        <end position="24"/>
    </location>
</feature>
<evidence type="ECO:0000259" key="2">
    <source>
        <dbReference type="Pfam" id="PF16586"/>
    </source>
</evidence>
<dbReference type="InterPro" id="IPR036439">
    <property type="entry name" value="Dockerin_dom_sf"/>
</dbReference>
<accession>A0A1F4ZY26</accession>
<evidence type="ECO:0000313" key="4">
    <source>
        <dbReference type="Proteomes" id="UP000176424"/>
    </source>
</evidence>
<feature type="chain" id="PRO_5009516125" description="DUF5060 domain-containing protein" evidence="1">
    <location>
        <begin position="25"/>
        <end position="862"/>
    </location>
</feature>
<dbReference type="SUPFAM" id="SSF63446">
    <property type="entry name" value="Type I dockerin domain"/>
    <property type="match status" value="1"/>
</dbReference>
<dbReference type="Proteomes" id="UP000176424">
    <property type="component" value="Unassembled WGS sequence"/>
</dbReference>
<dbReference type="Gene3D" id="1.10.1330.10">
    <property type="entry name" value="Dockerin domain"/>
    <property type="match status" value="1"/>
</dbReference>
<dbReference type="SUPFAM" id="SSF51445">
    <property type="entry name" value="(Trans)glycosidases"/>
    <property type="match status" value="1"/>
</dbReference>